<evidence type="ECO:0000313" key="2">
    <source>
        <dbReference type="Proteomes" id="UP000016491"/>
    </source>
</evidence>
<reference evidence="1 2" key="1">
    <citation type="submission" date="2013-07" db="EMBL/GenBank/DDBJ databases">
        <authorList>
            <person name="Weinstock G."/>
            <person name="Sodergren E."/>
            <person name="Wylie T."/>
            <person name="Fulton L."/>
            <person name="Fulton R."/>
            <person name="Fronick C."/>
            <person name="O'Laughlin M."/>
            <person name="Godfrey J."/>
            <person name="Miner T."/>
            <person name="Herter B."/>
            <person name="Appelbaum E."/>
            <person name="Cordes M."/>
            <person name="Lek S."/>
            <person name="Wollam A."/>
            <person name="Pepin K.H."/>
            <person name="Palsikar V.B."/>
            <person name="Mitreva M."/>
            <person name="Wilson R.K."/>
        </authorList>
    </citation>
    <scope>NUCLEOTIDE SEQUENCE [LARGE SCALE GENOMIC DNA]</scope>
    <source>
        <strain evidence="1 2">ATCC 14940</strain>
    </source>
</reference>
<evidence type="ECO:0000313" key="1">
    <source>
        <dbReference type="EMBL" id="ERI73353.1"/>
    </source>
</evidence>
<sequence length="49" mass="5890">MQVYEIYTKIRLVNFGWGKMVINIKKMWIMWITRCITTFSLKMDKVGCA</sequence>
<dbReference type="AlphaFoldDB" id="A0ABC9TQK1"/>
<gene>
    <name evidence="1" type="ORF">CLOSYM_04953</name>
</gene>
<name>A0ABC9TQK1_CLOSY</name>
<dbReference type="EMBL" id="AWSU01000398">
    <property type="protein sequence ID" value="ERI73353.1"/>
    <property type="molecule type" value="Genomic_DNA"/>
</dbReference>
<proteinExistence type="predicted"/>
<comment type="caution">
    <text evidence="1">The sequence shown here is derived from an EMBL/GenBank/DDBJ whole genome shotgun (WGS) entry which is preliminary data.</text>
</comment>
<accession>A0ABC9TQK1</accession>
<dbReference type="Proteomes" id="UP000016491">
    <property type="component" value="Unassembled WGS sequence"/>
</dbReference>
<protein>
    <submittedName>
        <fullName evidence="1">Uncharacterized protein</fullName>
    </submittedName>
</protein>
<organism evidence="1 2">
    <name type="scientific">[Clostridium] symbiosum ATCC 14940</name>
    <dbReference type="NCBI Taxonomy" id="411472"/>
    <lineage>
        <taxon>Bacteria</taxon>
        <taxon>Bacillati</taxon>
        <taxon>Bacillota</taxon>
        <taxon>Clostridia</taxon>
        <taxon>Lachnospirales</taxon>
        <taxon>Lachnospiraceae</taxon>
        <taxon>Otoolea</taxon>
    </lineage>
</organism>